<dbReference type="EMBL" id="CP050177">
    <property type="protein sequence ID" value="QIQ07186.1"/>
    <property type="molecule type" value="Genomic_DNA"/>
</dbReference>
<feature type="compositionally biased region" description="Basic residues" evidence="5">
    <location>
        <begin position="49"/>
        <end position="68"/>
    </location>
</feature>
<evidence type="ECO:0000256" key="5">
    <source>
        <dbReference type="SAM" id="MobiDB-lite"/>
    </source>
</evidence>
<dbReference type="PANTHER" id="PTHR30532">
    <property type="entry name" value="IRON III DICITRATE-BINDING PERIPLASMIC PROTEIN"/>
    <property type="match status" value="1"/>
</dbReference>
<gene>
    <name evidence="7" type="ORF">HA039_27030</name>
</gene>
<dbReference type="PANTHER" id="PTHR30532:SF24">
    <property type="entry name" value="FERRIC ENTEROBACTIN-BINDING PERIPLASMIC PROTEIN FEPB"/>
    <property type="match status" value="1"/>
</dbReference>
<keyword evidence="8" id="KW-1185">Reference proteome</keyword>
<dbReference type="SUPFAM" id="SSF53807">
    <property type="entry name" value="Helical backbone' metal receptor"/>
    <property type="match status" value="1"/>
</dbReference>
<dbReference type="KEGG" id="slia:HA039_27030"/>
<feature type="region of interest" description="Disordered" evidence="5">
    <location>
        <begin position="1"/>
        <end position="86"/>
    </location>
</feature>
<comment type="similarity">
    <text evidence="2">Belongs to the bacterial solute-binding protein 8 family.</text>
</comment>
<comment type="subcellular location">
    <subcellularLocation>
        <location evidence="1">Cell envelope</location>
    </subcellularLocation>
</comment>
<dbReference type="Gene3D" id="3.40.50.1980">
    <property type="entry name" value="Nitrogenase molybdenum iron protein domain"/>
    <property type="match status" value="2"/>
</dbReference>
<dbReference type="GO" id="GO:1901678">
    <property type="term" value="P:iron coordination entity transport"/>
    <property type="evidence" value="ECO:0007669"/>
    <property type="project" value="UniProtKB-ARBA"/>
</dbReference>
<dbReference type="Pfam" id="PF01497">
    <property type="entry name" value="Peripla_BP_2"/>
    <property type="match status" value="1"/>
</dbReference>
<organism evidence="7 8">
    <name type="scientific">Streptomyces liangshanensis</name>
    <dbReference type="NCBI Taxonomy" id="2717324"/>
    <lineage>
        <taxon>Bacteria</taxon>
        <taxon>Bacillati</taxon>
        <taxon>Actinomycetota</taxon>
        <taxon>Actinomycetes</taxon>
        <taxon>Kitasatosporales</taxon>
        <taxon>Streptomycetaceae</taxon>
        <taxon>Streptomyces</taxon>
    </lineage>
</organism>
<protein>
    <submittedName>
        <fullName evidence="7">ABC transporter substrate-binding protein</fullName>
    </submittedName>
</protein>
<evidence type="ECO:0000256" key="4">
    <source>
        <dbReference type="ARBA" id="ARBA00022729"/>
    </source>
</evidence>
<sequence length="322" mass="35904">MPARRPVRGTVDQHQVRLVSLTSPSVSRREVHRHEHRPPRAPTGTPPRPAHRGRRHRARHPAGRLRRRHESDPVGGRPNPQAGELDLTKVTSLGRAFGEFNVEKYAALRPGLLVSNMFPPPDLWFVPQESRAKIEPLAPTVGITTARVSLRQPLRRYAELAASLGADLDAPHVVRAKERFDRAEATLRAAAADKGGLRVLAMSADNDQMYVAVPDSYCDLRYFAELGVEFVQGEKVDKWGFWEFLSWENAGKYPADLIMVDNRSEALTPAELAEHPTWNRLPAVAAGQITPWAMEERHSYAGYAPVLEQLAAAVTKSRRLPA</sequence>
<evidence type="ECO:0000313" key="7">
    <source>
        <dbReference type="EMBL" id="QIQ07186.1"/>
    </source>
</evidence>
<feature type="domain" description="Fe/B12 periplasmic-binding" evidence="6">
    <location>
        <begin position="95"/>
        <end position="289"/>
    </location>
</feature>
<dbReference type="InterPro" id="IPR002491">
    <property type="entry name" value="ABC_transptr_periplasmic_BD"/>
</dbReference>
<dbReference type="AlphaFoldDB" id="A0A6G9HA50"/>
<evidence type="ECO:0000256" key="3">
    <source>
        <dbReference type="ARBA" id="ARBA00022448"/>
    </source>
</evidence>
<dbReference type="GO" id="GO:0030288">
    <property type="term" value="C:outer membrane-bounded periplasmic space"/>
    <property type="evidence" value="ECO:0007669"/>
    <property type="project" value="TreeGrafter"/>
</dbReference>
<reference evidence="7 8" key="1">
    <citation type="submission" date="2020-03" db="EMBL/GenBank/DDBJ databases">
        <title>A novel species.</title>
        <authorList>
            <person name="Gao J."/>
        </authorList>
    </citation>
    <scope>NUCLEOTIDE SEQUENCE [LARGE SCALE GENOMIC DNA]</scope>
    <source>
        <strain evidence="7 8">QMT-12</strain>
    </source>
</reference>
<evidence type="ECO:0000259" key="6">
    <source>
        <dbReference type="Pfam" id="PF01497"/>
    </source>
</evidence>
<name>A0A6G9HA50_9ACTN</name>
<dbReference type="Proteomes" id="UP000501179">
    <property type="component" value="Chromosome"/>
</dbReference>
<evidence type="ECO:0000313" key="8">
    <source>
        <dbReference type="Proteomes" id="UP000501179"/>
    </source>
</evidence>
<evidence type="ECO:0000256" key="2">
    <source>
        <dbReference type="ARBA" id="ARBA00008814"/>
    </source>
</evidence>
<proteinExistence type="inferred from homology"/>
<keyword evidence="4" id="KW-0732">Signal</keyword>
<keyword evidence="3" id="KW-0813">Transport</keyword>
<evidence type="ECO:0000256" key="1">
    <source>
        <dbReference type="ARBA" id="ARBA00004196"/>
    </source>
</evidence>
<accession>A0A6G9HA50</accession>
<dbReference type="InterPro" id="IPR051313">
    <property type="entry name" value="Bact_iron-sidero_bind"/>
</dbReference>